<feature type="region of interest" description="Disordered" evidence="1">
    <location>
        <begin position="141"/>
        <end position="161"/>
    </location>
</feature>
<accession>A0A553ICF8</accession>
<protein>
    <submittedName>
        <fullName evidence="2">Uncharacterized protein</fullName>
    </submittedName>
</protein>
<evidence type="ECO:0000256" key="1">
    <source>
        <dbReference type="SAM" id="MobiDB-lite"/>
    </source>
</evidence>
<reference evidence="3" key="1">
    <citation type="submission" date="2019-06" db="EMBL/GenBank/DDBJ databases">
        <title>Draft genome sequence of the griseofulvin-producing fungus Xylaria cubensis strain G536.</title>
        <authorList>
            <person name="Mead M.E."/>
            <person name="Raja H.A."/>
            <person name="Steenwyk J.L."/>
            <person name="Knowles S.L."/>
            <person name="Oberlies N.H."/>
            <person name="Rokas A."/>
        </authorList>
    </citation>
    <scope>NUCLEOTIDE SEQUENCE [LARGE SCALE GENOMIC DNA]</scope>
    <source>
        <strain evidence="3">G536</strain>
    </source>
</reference>
<dbReference type="Proteomes" id="UP000319160">
    <property type="component" value="Unassembled WGS sequence"/>
</dbReference>
<gene>
    <name evidence="2" type="ORF">FHL15_001094</name>
</gene>
<proteinExistence type="predicted"/>
<dbReference type="EMBL" id="VFLP01000004">
    <property type="protein sequence ID" value="TRX97884.1"/>
    <property type="molecule type" value="Genomic_DNA"/>
</dbReference>
<name>A0A553ICF8_9PEZI</name>
<sequence>MIHHHLRLHGSYATQIAAHAYALPFPPSRARPSPYAPSAASTALRDSYDDHVQGLRISLPDQTIEKNLKKQTSKNVPHNPLHQPQLRPPLASDPTAVLAGIRVHVLRRVRGRRGPGAVARVRDHRLVSRVRDARILLRSQPRAHGHRRPRALSLGNGAFET</sequence>
<feature type="region of interest" description="Disordered" evidence="1">
    <location>
        <begin position="67"/>
        <end position="89"/>
    </location>
</feature>
<evidence type="ECO:0000313" key="2">
    <source>
        <dbReference type="EMBL" id="TRX97884.1"/>
    </source>
</evidence>
<feature type="compositionally biased region" description="Basic residues" evidence="1">
    <location>
        <begin position="141"/>
        <end position="150"/>
    </location>
</feature>
<organism evidence="2 3">
    <name type="scientific">Xylaria flabelliformis</name>
    <dbReference type="NCBI Taxonomy" id="2512241"/>
    <lineage>
        <taxon>Eukaryota</taxon>
        <taxon>Fungi</taxon>
        <taxon>Dikarya</taxon>
        <taxon>Ascomycota</taxon>
        <taxon>Pezizomycotina</taxon>
        <taxon>Sordariomycetes</taxon>
        <taxon>Xylariomycetidae</taxon>
        <taxon>Xylariales</taxon>
        <taxon>Xylariaceae</taxon>
        <taxon>Xylaria</taxon>
    </lineage>
</organism>
<dbReference type="AlphaFoldDB" id="A0A553ICF8"/>
<evidence type="ECO:0000313" key="3">
    <source>
        <dbReference type="Proteomes" id="UP000319160"/>
    </source>
</evidence>
<comment type="caution">
    <text evidence="2">The sequence shown here is derived from an EMBL/GenBank/DDBJ whole genome shotgun (WGS) entry which is preliminary data.</text>
</comment>
<keyword evidence="3" id="KW-1185">Reference proteome</keyword>